<evidence type="ECO:0000313" key="1">
    <source>
        <dbReference type="EMBL" id="MWV43618.1"/>
    </source>
</evidence>
<dbReference type="EMBL" id="WUBI01000001">
    <property type="protein sequence ID" value="MWV43618.1"/>
    <property type="molecule type" value="Genomic_DNA"/>
</dbReference>
<dbReference type="InterPro" id="IPR001087">
    <property type="entry name" value="GDSL"/>
</dbReference>
<gene>
    <name evidence="1" type="ORF">GRF59_08215</name>
</gene>
<dbReference type="Pfam" id="PF00657">
    <property type="entry name" value="Lipase_GDSL"/>
    <property type="match status" value="1"/>
</dbReference>
<comment type="caution">
    <text evidence="1">The sequence shown here is derived from an EMBL/GenBank/DDBJ whole genome shotgun (WGS) entry which is preliminary data.</text>
</comment>
<dbReference type="SUPFAM" id="SSF52266">
    <property type="entry name" value="SGNH hydrolase"/>
    <property type="match status" value="1"/>
</dbReference>
<dbReference type="InterPro" id="IPR051532">
    <property type="entry name" value="Ester_Hydrolysis_Enzymes"/>
</dbReference>
<dbReference type="AlphaFoldDB" id="A0A7X3IHH2"/>
<dbReference type="PANTHER" id="PTHR30383:SF27">
    <property type="entry name" value="SPORE GERMINATION LIPASE LIPC"/>
    <property type="match status" value="1"/>
</dbReference>
<sequence length="211" mass="23410">MMAVPYTAVGDSLTVGFGAMPGNGFVPVYRGMAERRIGEFVSYENLGINGLTSSELYANMKRSPRFRNSLKEAHIITISIGGNDLIRAAKSASPQNITQNFNKALTECQSNFSGIMQTLGQLKSGSRSSYIVRAVGLYNPYPQVEAATLWVQQFNRYINGYWGGNYAVANIFSSFQGREHELLSFDHLHPNGRGYKVIAEHLHRLGYYPLA</sequence>
<evidence type="ECO:0000313" key="2">
    <source>
        <dbReference type="Proteomes" id="UP000460318"/>
    </source>
</evidence>
<protein>
    <submittedName>
        <fullName evidence="1">Lysophospholipase</fullName>
    </submittedName>
</protein>
<reference evidence="1 2" key="1">
    <citation type="submission" date="2019-12" db="EMBL/GenBank/DDBJ databases">
        <title>Paenibacillus sp. nov., an endophytic bacterium isolated from the stem of Dendrobium.</title>
        <authorList>
            <person name="Zhao R."/>
        </authorList>
    </citation>
    <scope>NUCLEOTIDE SEQUENCE [LARGE SCALE GENOMIC DNA]</scope>
    <source>
        <strain evidence="1 2">HJL G12</strain>
    </source>
</reference>
<dbReference type="Proteomes" id="UP000460318">
    <property type="component" value="Unassembled WGS sequence"/>
</dbReference>
<dbReference type="InterPro" id="IPR036514">
    <property type="entry name" value="SGNH_hydro_sf"/>
</dbReference>
<name>A0A7X3IHH2_9BACL</name>
<dbReference type="PANTHER" id="PTHR30383">
    <property type="entry name" value="THIOESTERASE 1/PROTEASE 1/LYSOPHOSPHOLIPASE L1"/>
    <property type="match status" value="1"/>
</dbReference>
<keyword evidence="2" id="KW-1185">Reference proteome</keyword>
<dbReference type="Gene3D" id="3.40.50.1110">
    <property type="entry name" value="SGNH hydrolase"/>
    <property type="match status" value="1"/>
</dbReference>
<dbReference type="GO" id="GO:0004622">
    <property type="term" value="F:phosphatidylcholine lysophospholipase activity"/>
    <property type="evidence" value="ECO:0007669"/>
    <property type="project" value="TreeGrafter"/>
</dbReference>
<accession>A0A7X3IHH2</accession>
<organism evidence="1 2">
    <name type="scientific">Paenibacillus dendrobii</name>
    <dbReference type="NCBI Taxonomy" id="2691084"/>
    <lineage>
        <taxon>Bacteria</taxon>
        <taxon>Bacillati</taxon>
        <taxon>Bacillota</taxon>
        <taxon>Bacilli</taxon>
        <taxon>Bacillales</taxon>
        <taxon>Paenibacillaceae</taxon>
        <taxon>Paenibacillus</taxon>
    </lineage>
</organism>
<proteinExistence type="predicted"/>